<feature type="compositionally biased region" description="Low complexity" evidence="1">
    <location>
        <begin position="309"/>
        <end position="320"/>
    </location>
</feature>
<dbReference type="PANTHER" id="PTHR36054">
    <property type="entry name" value="PROTEIN SICKLE"/>
    <property type="match status" value="1"/>
</dbReference>
<dbReference type="EMBL" id="WHWC01000008">
    <property type="protein sequence ID" value="KAG8377754.1"/>
    <property type="molecule type" value="Genomic_DNA"/>
</dbReference>
<accession>A0AAV6X5V8</accession>
<feature type="region of interest" description="Disordered" evidence="1">
    <location>
        <begin position="287"/>
        <end position="320"/>
    </location>
</feature>
<feature type="region of interest" description="Disordered" evidence="1">
    <location>
        <begin position="31"/>
        <end position="261"/>
    </location>
</feature>
<protein>
    <submittedName>
        <fullName evidence="2">Uncharacterized protein</fullName>
    </submittedName>
</protein>
<feature type="compositionally biased region" description="Polar residues" evidence="1">
    <location>
        <begin position="67"/>
        <end position="88"/>
    </location>
</feature>
<dbReference type="Proteomes" id="UP000826271">
    <property type="component" value="Unassembled WGS sequence"/>
</dbReference>
<feature type="compositionally biased region" description="Polar residues" evidence="1">
    <location>
        <begin position="45"/>
        <end position="54"/>
    </location>
</feature>
<organism evidence="2 3">
    <name type="scientific">Buddleja alternifolia</name>
    <dbReference type="NCBI Taxonomy" id="168488"/>
    <lineage>
        <taxon>Eukaryota</taxon>
        <taxon>Viridiplantae</taxon>
        <taxon>Streptophyta</taxon>
        <taxon>Embryophyta</taxon>
        <taxon>Tracheophyta</taxon>
        <taxon>Spermatophyta</taxon>
        <taxon>Magnoliopsida</taxon>
        <taxon>eudicotyledons</taxon>
        <taxon>Gunneridae</taxon>
        <taxon>Pentapetalae</taxon>
        <taxon>asterids</taxon>
        <taxon>lamiids</taxon>
        <taxon>Lamiales</taxon>
        <taxon>Scrophulariaceae</taxon>
        <taxon>Buddlejeae</taxon>
        <taxon>Buddleja</taxon>
    </lineage>
</organism>
<sequence length="340" mass="37004">MEESEKRRERLKAMRMEANLPGVNIDLESSEVAPRGLSNPLIESETASTTQYTSPRFDYYTDPMSAFSGSRRNNTAPQVSHGQYNTPRSMYPGPTPSPPYQNPPINSPGPRTFQVPPPHYNQSPPLGRPPGNPPSHWGGPPGNPPSHWGGPPGNPPSHRGGPPGNRPSHWGGPRGGPHGAFNYNSPPNLSRDGNFTNPGFVQGNSSYVNYGRGRGGQRYNNNSYNDSGRGRGRSFGNSMIPGRGPTGRRESGPRESVSAEFRPDLYYKKEMLEDPWKGMTPVVWKGAKAPDSEKNWLPKSISTKKAKVSSEGSSQGSISQPSLAEYLAALNEPVDDKQDT</sequence>
<dbReference type="AlphaFoldDB" id="A0AAV6X5V8"/>
<dbReference type="PANTHER" id="PTHR36054:SF2">
    <property type="entry name" value="PROTEIN SICKLE"/>
    <property type="match status" value="1"/>
</dbReference>
<evidence type="ECO:0000313" key="2">
    <source>
        <dbReference type="EMBL" id="KAG8377754.1"/>
    </source>
</evidence>
<gene>
    <name evidence="2" type="ORF">BUALT_Bualt08G0065900</name>
</gene>
<feature type="compositionally biased region" description="Polar residues" evidence="1">
    <location>
        <begin position="182"/>
        <end position="206"/>
    </location>
</feature>
<dbReference type="InterPro" id="IPR039292">
    <property type="entry name" value="SICKLE"/>
</dbReference>
<keyword evidence="3" id="KW-1185">Reference proteome</keyword>
<reference evidence="2" key="1">
    <citation type="submission" date="2019-10" db="EMBL/GenBank/DDBJ databases">
        <authorList>
            <person name="Zhang R."/>
            <person name="Pan Y."/>
            <person name="Wang J."/>
            <person name="Ma R."/>
            <person name="Yu S."/>
        </authorList>
    </citation>
    <scope>NUCLEOTIDE SEQUENCE</scope>
    <source>
        <strain evidence="2">LA-IB0</strain>
        <tissue evidence="2">Leaf</tissue>
    </source>
</reference>
<comment type="caution">
    <text evidence="2">The sequence shown here is derived from an EMBL/GenBank/DDBJ whole genome shotgun (WGS) entry which is preliminary data.</text>
</comment>
<evidence type="ECO:0000313" key="3">
    <source>
        <dbReference type="Proteomes" id="UP000826271"/>
    </source>
</evidence>
<dbReference type="GO" id="GO:0035196">
    <property type="term" value="P:miRNA processing"/>
    <property type="evidence" value="ECO:0007669"/>
    <property type="project" value="InterPro"/>
</dbReference>
<dbReference type="GO" id="GO:0000398">
    <property type="term" value="P:mRNA splicing, via spliceosome"/>
    <property type="evidence" value="ECO:0007669"/>
    <property type="project" value="InterPro"/>
</dbReference>
<proteinExistence type="predicted"/>
<feature type="compositionally biased region" description="Pro residues" evidence="1">
    <location>
        <begin position="93"/>
        <end position="107"/>
    </location>
</feature>
<evidence type="ECO:0000256" key="1">
    <source>
        <dbReference type="SAM" id="MobiDB-lite"/>
    </source>
</evidence>
<feature type="compositionally biased region" description="Low complexity" evidence="1">
    <location>
        <begin position="207"/>
        <end position="225"/>
    </location>
</feature>
<name>A0AAV6X5V8_9LAMI</name>